<dbReference type="AlphaFoldDB" id="A0A402D501"/>
<evidence type="ECO:0000256" key="7">
    <source>
        <dbReference type="ARBA" id="ARBA00022777"/>
    </source>
</evidence>
<dbReference type="CDD" id="cd01672">
    <property type="entry name" value="TMPK"/>
    <property type="match status" value="1"/>
</dbReference>
<keyword evidence="4 11" id="KW-0808">Transferase</keyword>
<dbReference type="GO" id="GO:0006233">
    <property type="term" value="P:dTDP biosynthetic process"/>
    <property type="evidence" value="ECO:0007669"/>
    <property type="project" value="InterPro"/>
</dbReference>
<evidence type="ECO:0000256" key="10">
    <source>
        <dbReference type="ARBA" id="ARBA00057735"/>
    </source>
</evidence>
<dbReference type="GO" id="GO:0006227">
    <property type="term" value="P:dUDP biosynthetic process"/>
    <property type="evidence" value="ECO:0007669"/>
    <property type="project" value="TreeGrafter"/>
</dbReference>
<evidence type="ECO:0000313" key="12">
    <source>
        <dbReference type="EMBL" id="BDI31972.1"/>
    </source>
</evidence>
<evidence type="ECO:0000256" key="2">
    <source>
        <dbReference type="ARBA" id="ARBA00012980"/>
    </source>
</evidence>
<protein>
    <recommendedName>
        <fullName evidence="3 11">Thymidylate kinase</fullName>
        <ecNumber evidence="2 11">2.7.4.9</ecNumber>
    </recommendedName>
    <alternativeName>
        <fullName evidence="11">dTMP kinase</fullName>
    </alternativeName>
</protein>
<dbReference type="EMBL" id="AP025739">
    <property type="protein sequence ID" value="BDI31972.1"/>
    <property type="molecule type" value="Genomic_DNA"/>
</dbReference>
<evidence type="ECO:0000256" key="8">
    <source>
        <dbReference type="ARBA" id="ARBA00022840"/>
    </source>
</evidence>
<feature type="binding site" evidence="11">
    <location>
        <begin position="9"/>
        <end position="16"/>
    </location>
    <ligand>
        <name>ATP</name>
        <dbReference type="ChEBI" id="CHEBI:30616"/>
    </ligand>
</feature>
<dbReference type="Pfam" id="PF02223">
    <property type="entry name" value="Thymidylate_kin"/>
    <property type="match status" value="1"/>
</dbReference>
<dbReference type="PANTHER" id="PTHR10344">
    <property type="entry name" value="THYMIDYLATE KINASE"/>
    <property type="match status" value="1"/>
</dbReference>
<evidence type="ECO:0000256" key="3">
    <source>
        <dbReference type="ARBA" id="ARBA00017144"/>
    </source>
</evidence>
<comment type="similarity">
    <text evidence="1 11">Belongs to the thymidylate kinase family.</text>
</comment>
<dbReference type="GO" id="GO:0006235">
    <property type="term" value="P:dTTP biosynthetic process"/>
    <property type="evidence" value="ECO:0007669"/>
    <property type="project" value="UniProtKB-UniRule"/>
</dbReference>
<dbReference type="FunFam" id="3.40.50.300:FF:000225">
    <property type="entry name" value="Thymidylate kinase"/>
    <property type="match status" value="1"/>
</dbReference>
<sequence>MSLFVTFEGVEGAGKTTQIVRLATRLRSQGRQDILVTREPGDGPLCRELRQLVLDPPVGVSVDERAELFIMLADRSQHVAHTVRPHLDNGGVVLCDRYIDSSMAYQGFGRGLDRDAVASMNAFATGGLLPHRTLLLDVDPGVGLTRQTNRTRMEAEAIAFHAKIREGFLQMAAAEPGRFRIIDASLPPDNVHDLVWEAVQDLLDDE</sequence>
<keyword evidence="7 11" id="KW-0418">Kinase</keyword>
<dbReference type="FunCoup" id="A0A402D501">
    <property type="interactions" value="331"/>
</dbReference>
<dbReference type="InterPro" id="IPR018095">
    <property type="entry name" value="Thymidylate_kin_CS"/>
</dbReference>
<dbReference type="HAMAP" id="MF_00165">
    <property type="entry name" value="Thymidylate_kinase"/>
    <property type="match status" value="1"/>
</dbReference>
<evidence type="ECO:0000256" key="4">
    <source>
        <dbReference type="ARBA" id="ARBA00022679"/>
    </source>
</evidence>
<reference evidence="12 13" key="1">
    <citation type="journal article" date="2019" name="Int. J. Syst. Evol. Microbiol.">
        <title>Capsulimonas corticalis gen. nov., sp. nov., an aerobic capsulated bacterium, of a novel bacterial order, Capsulimonadales ord. nov., of the class Armatimonadia of the phylum Armatimonadetes.</title>
        <authorList>
            <person name="Li J."/>
            <person name="Kudo C."/>
            <person name="Tonouchi A."/>
        </authorList>
    </citation>
    <scope>NUCLEOTIDE SEQUENCE [LARGE SCALE GENOMIC DNA]</scope>
    <source>
        <strain evidence="12 13">AX-7</strain>
    </source>
</reference>
<dbReference type="EC" id="2.7.4.9" evidence="2 11"/>
<proteinExistence type="inferred from homology"/>
<dbReference type="GO" id="GO:0004798">
    <property type="term" value="F:dTMP kinase activity"/>
    <property type="evidence" value="ECO:0007669"/>
    <property type="project" value="UniProtKB-UniRule"/>
</dbReference>
<evidence type="ECO:0000256" key="9">
    <source>
        <dbReference type="ARBA" id="ARBA00048743"/>
    </source>
</evidence>
<comment type="catalytic activity">
    <reaction evidence="9 11">
        <text>dTMP + ATP = dTDP + ADP</text>
        <dbReference type="Rhea" id="RHEA:13517"/>
        <dbReference type="ChEBI" id="CHEBI:30616"/>
        <dbReference type="ChEBI" id="CHEBI:58369"/>
        <dbReference type="ChEBI" id="CHEBI:63528"/>
        <dbReference type="ChEBI" id="CHEBI:456216"/>
        <dbReference type="EC" id="2.7.4.9"/>
    </reaction>
</comment>
<dbReference type="InterPro" id="IPR039430">
    <property type="entry name" value="Thymidylate_kin-like_dom"/>
</dbReference>
<gene>
    <name evidence="11 12" type="primary">tmk</name>
    <name evidence="12" type="ORF">CCAX7_40230</name>
</gene>
<comment type="function">
    <text evidence="10 11">Phosphorylation of dTMP to form dTDP in both de novo and salvage pathways of dTTP synthesis.</text>
</comment>
<keyword evidence="6 11" id="KW-0547">Nucleotide-binding</keyword>
<dbReference type="GO" id="GO:0005829">
    <property type="term" value="C:cytosol"/>
    <property type="evidence" value="ECO:0007669"/>
    <property type="project" value="TreeGrafter"/>
</dbReference>
<keyword evidence="13" id="KW-1185">Reference proteome</keyword>
<dbReference type="PANTHER" id="PTHR10344:SF4">
    <property type="entry name" value="UMP-CMP KINASE 2, MITOCHONDRIAL"/>
    <property type="match status" value="1"/>
</dbReference>
<evidence type="ECO:0000256" key="11">
    <source>
        <dbReference type="HAMAP-Rule" id="MF_00165"/>
    </source>
</evidence>
<dbReference type="RefSeq" id="WP_218025758.1">
    <property type="nucleotide sequence ID" value="NZ_AP025739.1"/>
</dbReference>
<dbReference type="NCBIfam" id="TIGR00041">
    <property type="entry name" value="DTMP_kinase"/>
    <property type="match status" value="1"/>
</dbReference>
<keyword evidence="8 11" id="KW-0067">ATP-binding</keyword>
<evidence type="ECO:0000313" key="13">
    <source>
        <dbReference type="Proteomes" id="UP000287394"/>
    </source>
</evidence>
<dbReference type="Gene3D" id="3.40.50.300">
    <property type="entry name" value="P-loop containing nucleotide triphosphate hydrolases"/>
    <property type="match status" value="1"/>
</dbReference>
<dbReference type="KEGG" id="ccot:CCAX7_40230"/>
<dbReference type="Proteomes" id="UP000287394">
    <property type="component" value="Chromosome"/>
</dbReference>
<dbReference type="SUPFAM" id="SSF52540">
    <property type="entry name" value="P-loop containing nucleoside triphosphate hydrolases"/>
    <property type="match status" value="1"/>
</dbReference>
<dbReference type="GO" id="GO:0005524">
    <property type="term" value="F:ATP binding"/>
    <property type="evidence" value="ECO:0007669"/>
    <property type="project" value="UniProtKB-UniRule"/>
</dbReference>
<evidence type="ECO:0000256" key="5">
    <source>
        <dbReference type="ARBA" id="ARBA00022727"/>
    </source>
</evidence>
<evidence type="ECO:0000256" key="1">
    <source>
        <dbReference type="ARBA" id="ARBA00009776"/>
    </source>
</evidence>
<dbReference type="InterPro" id="IPR018094">
    <property type="entry name" value="Thymidylate_kinase"/>
</dbReference>
<organism evidence="12 13">
    <name type="scientific">Capsulimonas corticalis</name>
    <dbReference type="NCBI Taxonomy" id="2219043"/>
    <lineage>
        <taxon>Bacteria</taxon>
        <taxon>Bacillati</taxon>
        <taxon>Armatimonadota</taxon>
        <taxon>Armatimonadia</taxon>
        <taxon>Capsulimonadales</taxon>
        <taxon>Capsulimonadaceae</taxon>
        <taxon>Capsulimonas</taxon>
    </lineage>
</organism>
<name>A0A402D501_9BACT</name>
<keyword evidence="5 11" id="KW-0545">Nucleotide biosynthesis</keyword>
<dbReference type="PROSITE" id="PS01331">
    <property type="entry name" value="THYMIDYLATE_KINASE"/>
    <property type="match status" value="1"/>
</dbReference>
<evidence type="ECO:0000256" key="6">
    <source>
        <dbReference type="ARBA" id="ARBA00022741"/>
    </source>
</evidence>
<dbReference type="InterPro" id="IPR027417">
    <property type="entry name" value="P-loop_NTPase"/>
</dbReference>
<accession>A0A402D501</accession>